<evidence type="ECO:0000256" key="10">
    <source>
        <dbReference type="SAM" id="MobiDB-lite"/>
    </source>
</evidence>
<dbReference type="Proteomes" id="UP000050795">
    <property type="component" value="Unassembled WGS sequence"/>
</dbReference>
<reference evidence="16" key="2">
    <citation type="submission" date="2023-11" db="UniProtKB">
        <authorList>
            <consortium name="WormBaseParasite"/>
        </authorList>
    </citation>
    <scope>IDENTIFICATION</scope>
</reference>
<keyword evidence="2 11" id="KW-0812">Transmembrane</keyword>
<evidence type="ECO:0000256" key="2">
    <source>
        <dbReference type="ARBA" id="ARBA00022692"/>
    </source>
</evidence>
<evidence type="ECO:0000313" key="15">
    <source>
        <dbReference type="Proteomes" id="UP000050795"/>
    </source>
</evidence>
<dbReference type="InterPro" id="IPR013783">
    <property type="entry name" value="Ig-like_fold"/>
</dbReference>
<feature type="region of interest" description="Disordered" evidence="10">
    <location>
        <begin position="990"/>
        <end position="1012"/>
    </location>
</feature>
<feature type="domain" description="Fibronectin type-III" evidence="14">
    <location>
        <begin position="247"/>
        <end position="344"/>
    </location>
</feature>
<feature type="domain" description="Tyrosine-protein phosphatase" evidence="12">
    <location>
        <begin position="1398"/>
        <end position="1657"/>
    </location>
</feature>
<keyword evidence="8 11" id="KW-0472">Membrane</keyword>
<dbReference type="Gene3D" id="2.60.40.10">
    <property type="entry name" value="Immunoglobulins"/>
    <property type="match status" value="3"/>
</dbReference>
<dbReference type="GO" id="GO:0016020">
    <property type="term" value="C:membrane"/>
    <property type="evidence" value="ECO:0007669"/>
    <property type="project" value="UniProtKB-SubCell"/>
</dbReference>
<dbReference type="Pfam" id="PF00102">
    <property type="entry name" value="Y_phosphatase"/>
    <property type="match status" value="2"/>
</dbReference>
<evidence type="ECO:0000256" key="5">
    <source>
        <dbReference type="ARBA" id="ARBA00022801"/>
    </source>
</evidence>
<keyword evidence="6" id="KW-0904">Protein phosphatase</keyword>
<dbReference type="PROSITE" id="PS50853">
    <property type="entry name" value="FN3"/>
    <property type="match status" value="2"/>
</dbReference>
<evidence type="ECO:0000256" key="1">
    <source>
        <dbReference type="ARBA" id="ARBA00004479"/>
    </source>
</evidence>
<dbReference type="PANTHER" id="PTHR46957">
    <property type="entry name" value="CYTOKINE RECEPTOR"/>
    <property type="match status" value="1"/>
</dbReference>
<sequence>MKMPSDFVNRIYTPLIRNTILISLYTIIVFTRCITMNYHSSYTPLSMPAMLSNNNNDYANQWHNQSDRSDDQIEDYWQTISSSKVPMKPRKLHLVGIHKRSRLTSSSSAASASRPDQSLARGIIDLPYLCVELAWDPPEGLHTTRQVSYQVFARLIGPQELVNELTDTTLGSSEPYGASLDRDTTGHPLLQRRLLANVTGNTFRSSESDNIGYGLTYLFEVVLMNTSSTGLTAQLEVTTPDAPPSSSPLHVRLSGLSSSSVEVSWAPPPLQYRNGKLTGYEVRFFEVGAETQTETNIKVTVPGQRQYTARGLKEKTFYTFMVRAFTSAGPGPWSGASNIRTSVELPPPPLDIQASRINQHQIKVTWRIPTREDHSGTGGKQMSIQGFRLLYSANNNPYEAGQWTSFDVGPVNMAIISHLESKTSYVICIKSRGPDGRYGDCSQPVISRLATGNSESDFSVRGLFCSGDDTSVKVTWQQPKRTEKLEGFKLRIGGSKKFADDAGVIKRLEFPARSVSVTYAALHSGYTYTVSDLEPNSVYDVQLSAYYDLTLNMQSNWETTSCFTQMQRPPFVPTPIPVAVSPSRLQVMLQLSRVSEQYGKIRQYFLVVAPVHLADSLTEQISIDTTITASRGLPSSETRYVAARYLQDFFDPPPRHSRNFTLGSYNVKLNRPVRQANSSRARRQAPGTEDGFTDEIDSDIVFDNKALVLGQEYKAFVRACVFQEDQSTSDGPEACTSSAWSHGFGPDRQLPPWSEMMSKHLMNSELAGKNSMDTDDGRSSTSFGFNLARGFTGSGNDIFIITIVAAVVGLALIAVICIAFGCFMKRKRRPKLMNHLTPNDSTMKQPLMRMNDCGPTANGNSFPLISSGIEAAMNSNLVSSIDKRGSSLTGNDSLQSATLLAASSPGPPHSSLISSISATTGRPNLITSATSSPLTGITGQLDPRHPHHHHQMSLVSPPLIDMSVHHGQPLGLTNVSTPPTIQQPINPFLSHRGTSSSHTGSHPSSLTGSGTGAVHNVLGISNNYMNENNNSSNNNTMCDGLVISRNGLPGSESGPESAFDIQQLPFEMKGHSMHHPIPVNILPDHVARLSAADNLLFSQEYESIETEQQFTWENSNLEVNKSKNRYANVIAYDHSRVVLQSIDCVPGSDYINANYIDGYRRMNAYIATQGPTPETFSDFWRMIWEQRVSIIVMMTKLEERSRVKCDQYWPSRGPESFAGGLLLVKPIDTIELAYYTIRTFHLTARGIEDECRQVKHFQFTGWPDHGVPEYPIPLLLFIRRVRATLAANTSSMCQSNHNMEQTPIVVHCSAGVGRTGAFIVIDIMLERLKYEKTVDIYGCVKALRRQRNFMVQTEDQYIFIHSALLEVIDAGNTEVLARNLSAHIKKLRMLDATGGSGMELEFKKLAQFRLPHAKYTSAQLSCNKNKNRLLNILPYESTRVPLQPIRGVEGSDYINANFIDSYRDRKAYIATQGPMAKTVEDFWRMIWELNSNIVVMLTNLNERGRECCYPYWPTERSSRYQYYVVDPMVEYNMPNYTLREFKLTDARDGQARTLRQFQFTEWPEHGVPESCEAFIDFLGQVHKTKEQFGQDGPITVHCSAGVGRTGVFLALSIVLERMRHEGVVDMFQTIRMLRTQRPGMVQTEDQYQFCYNAVLEYLSSFDHYSI</sequence>
<dbReference type="InterPro" id="IPR000242">
    <property type="entry name" value="PTP_cat"/>
</dbReference>
<keyword evidence="15" id="KW-1185">Reference proteome</keyword>
<organism evidence="15 16">
    <name type="scientific">Trichobilharzia regenti</name>
    <name type="common">Nasal bird schistosome</name>
    <dbReference type="NCBI Taxonomy" id="157069"/>
    <lineage>
        <taxon>Eukaryota</taxon>
        <taxon>Metazoa</taxon>
        <taxon>Spiralia</taxon>
        <taxon>Lophotrochozoa</taxon>
        <taxon>Platyhelminthes</taxon>
        <taxon>Trematoda</taxon>
        <taxon>Digenea</taxon>
        <taxon>Strigeidida</taxon>
        <taxon>Schistosomatoidea</taxon>
        <taxon>Schistosomatidae</taxon>
        <taxon>Trichobilharzia</taxon>
    </lineage>
</organism>
<dbReference type="SMART" id="SM00060">
    <property type="entry name" value="FN3"/>
    <property type="match status" value="3"/>
</dbReference>
<evidence type="ECO:0000256" key="3">
    <source>
        <dbReference type="ARBA" id="ARBA00022729"/>
    </source>
</evidence>
<keyword evidence="4" id="KW-0677">Repeat</keyword>
<feature type="domain" description="Tyrosine specific protein phosphatases" evidence="13">
    <location>
        <begin position="1275"/>
        <end position="1358"/>
    </location>
</feature>
<feature type="domain" description="Tyrosine-protein phosphatase" evidence="12">
    <location>
        <begin position="1097"/>
        <end position="1367"/>
    </location>
</feature>
<dbReference type="GO" id="GO:0004725">
    <property type="term" value="F:protein tyrosine phosphatase activity"/>
    <property type="evidence" value="ECO:0007669"/>
    <property type="project" value="InterPro"/>
</dbReference>
<feature type="region of interest" description="Disordered" evidence="10">
    <location>
        <begin position="674"/>
        <end position="694"/>
    </location>
</feature>
<dbReference type="SMART" id="SM00194">
    <property type="entry name" value="PTPc"/>
    <property type="match status" value="2"/>
</dbReference>
<evidence type="ECO:0000256" key="7">
    <source>
        <dbReference type="ARBA" id="ARBA00022989"/>
    </source>
</evidence>
<dbReference type="InterPro" id="IPR029021">
    <property type="entry name" value="Prot-tyrosine_phosphatase-like"/>
</dbReference>
<dbReference type="CDD" id="cd00063">
    <property type="entry name" value="FN3"/>
    <property type="match status" value="2"/>
</dbReference>
<evidence type="ECO:0000256" key="11">
    <source>
        <dbReference type="SAM" id="Phobius"/>
    </source>
</evidence>
<dbReference type="FunFam" id="3.90.190.10:FF:000002">
    <property type="entry name" value="receptor-type tyrosine-protein phosphatase delta isoform X2"/>
    <property type="match status" value="1"/>
</dbReference>
<feature type="domain" description="Tyrosine specific protein phosphatases" evidence="13">
    <location>
        <begin position="1575"/>
        <end position="1648"/>
    </location>
</feature>
<evidence type="ECO:0000256" key="6">
    <source>
        <dbReference type="ARBA" id="ARBA00022912"/>
    </source>
</evidence>
<feature type="transmembrane region" description="Helical" evidence="11">
    <location>
        <begin position="798"/>
        <end position="823"/>
    </location>
</feature>
<evidence type="ECO:0000256" key="9">
    <source>
        <dbReference type="ARBA" id="ARBA00023180"/>
    </source>
</evidence>
<evidence type="ECO:0000259" key="13">
    <source>
        <dbReference type="PROSITE" id="PS50056"/>
    </source>
</evidence>
<feature type="compositionally biased region" description="Low complexity" evidence="10">
    <location>
        <begin position="990"/>
        <end position="1008"/>
    </location>
</feature>
<evidence type="ECO:0000313" key="16">
    <source>
        <dbReference type="WBParaSite" id="TREG1_1830.1"/>
    </source>
</evidence>
<dbReference type="FunFam" id="3.90.190.10:FF:000088">
    <property type="entry name" value="Receptor protein-tyrosine phosphatase LAR"/>
    <property type="match status" value="1"/>
</dbReference>
<keyword evidence="3" id="KW-0732">Signal</keyword>
<keyword evidence="9" id="KW-0325">Glycoprotein</keyword>
<dbReference type="PANTHER" id="PTHR46957:SF6">
    <property type="entry name" value="PROTEIN-TYROSINE-PHOSPHATASE"/>
    <property type="match status" value="1"/>
</dbReference>
<reference evidence="15" key="1">
    <citation type="submission" date="2022-06" db="EMBL/GenBank/DDBJ databases">
        <authorList>
            <person name="Berger JAMES D."/>
            <person name="Berger JAMES D."/>
        </authorList>
    </citation>
    <scope>NUCLEOTIDE SEQUENCE [LARGE SCALE GENOMIC DNA]</scope>
</reference>
<dbReference type="Pfam" id="PF00041">
    <property type="entry name" value="fn3"/>
    <property type="match status" value="1"/>
</dbReference>
<evidence type="ECO:0000256" key="8">
    <source>
        <dbReference type="ARBA" id="ARBA00023136"/>
    </source>
</evidence>
<evidence type="ECO:0008006" key="17">
    <source>
        <dbReference type="Google" id="ProtNLM"/>
    </source>
</evidence>
<comment type="subcellular location">
    <subcellularLocation>
        <location evidence="1">Membrane</location>
        <topology evidence="1">Single-pass type I membrane protein</topology>
    </subcellularLocation>
</comment>
<name>A0AA85J987_TRIRE</name>
<dbReference type="PRINTS" id="PR00700">
    <property type="entry name" value="PRTYPHPHTASE"/>
</dbReference>
<dbReference type="InterPro" id="IPR003961">
    <property type="entry name" value="FN3_dom"/>
</dbReference>
<dbReference type="FunFam" id="2.60.40.10:FF:000028">
    <property type="entry name" value="Neuronal cell adhesion molecule"/>
    <property type="match status" value="1"/>
</dbReference>
<dbReference type="SUPFAM" id="SSF52799">
    <property type="entry name" value="(Phosphotyrosine protein) phosphatases II"/>
    <property type="match status" value="2"/>
</dbReference>
<dbReference type="Gene3D" id="3.90.190.10">
    <property type="entry name" value="Protein tyrosine phosphatase superfamily"/>
    <property type="match status" value="2"/>
</dbReference>
<evidence type="ECO:0000259" key="14">
    <source>
        <dbReference type="PROSITE" id="PS50853"/>
    </source>
</evidence>
<dbReference type="InterPro" id="IPR003595">
    <property type="entry name" value="Tyr_Pase_cat"/>
</dbReference>
<dbReference type="InterPro" id="IPR036116">
    <property type="entry name" value="FN3_sf"/>
</dbReference>
<dbReference type="SMART" id="SM00404">
    <property type="entry name" value="PTPc_motif"/>
    <property type="match status" value="2"/>
</dbReference>
<feature type="domain" description="Fibronectin type-III" evidence="14">
    <location>
        <begin position="348"/>
        <end position="454"/>
    </location>
</feature>
<protein>
    <recommendedName>
        <fullName evidence="17">Protein-tyrosine-phosphatase</fullName>
    </recommendedName>
</protein>
<dbReference type="InterPro" id="IPR050713">
    <property type="entry name" value="RTP_Phos/Ushers"/>
</dbReference>
<keyword evidence="5" id="KW-0378">Hydrolase</keyword>
<evidence type="ECO:0000259" key="12">
    <source>
        <dbReference type="PROSITE" id="PS50055"/>
    </source>
</evidence>
<dbReference type="PROSITE" id="PS50056">
    <property type="entry name" value="TYR_PHOSPHATASE_2"/>
    <property type="match status" value="2"/>
</dbReference>
<dbReference type="PROSITE" id="PS00383">
    <property type="entry name" value="TYR_PHOSPHATASE_1"/>
    <property type="match status" value="2"/>
</dbReference>
<dbReference type="SUPFAM" id="SSF49265">
    <property type="entry name" value="Fibronectin type III"/>
    <property type="match status" value="3"/>
</dbReference>
<evidence type="ECO:0000256" key="4">
    <source>
        <dbReference type="ARBA" id="ARBA00022737"/>
    </source>
</evidence>
<proteinExistence type="predicted"/>
<dbReference type="InterPro" id="IPR000387">
    <property type="entry name" value="Tyr_Pase_dom"/>
</dbReference>
<feature type="transmembrane region" description="Helical" evidence="11">
    <location>
        <begin position="20"/>
        <end position="38"/>
    </location>
</feature>
<dbReference type="PROSITE" id="PS50055">
    <property type="entry name" value="TYR_PHOSPHATASE_PTP"/>
    <property type="match status" value="2"/>
</dbReference>
<dbReference type="InterPro" id="IPR016130">
    <property type="entry name" value="Tyr_Pase_AS"/>
</dbReference>
<dbReference type="WBParaSite" id="TREG1_1830.1">
    <property type="protein sequence ID" value="TREG1_1830.1"/>
    <property type="gene ID" value="TREG1_1830"/>
</dbReference>
<keyword evidence="7 11" id="KW-1133">Transmembrane helix</keyword>
<accession>A0AA85J987</accession>